<dbReference type="Proteomes" id="UP000694251">
    <property type="component" value="Chromosome 6"/>
</dbReference>
<sequence length="53" mass="6267">MKRLKNAPRHVLLSAPRVLLLQLKLPKQAYPYGDTTSKFECVHCFPIFTYYRL</sequence>
<evidence type="ECO:0000313" key="2">
    <source>
        <dbReference type="Proteomes" id="UP000694251"/>
    </source>
</evidence>
<comment type="caution">
    <text evidence="1">The sequence shown here is derived from an EMBL/GenBank/DDBJ whole genome shotgun (WGS) entry which is preliminary data.</text>
</comment>
<reference evidence="1 2" key="1">
    <citation type="submission" date="2020-12" db="EMBL/GenBank/DDBJ databases">
        <title>Concerted genomic and epigenomic changes stabilize Arabidopsis allopolyploids.</title>
        <authorList>
            <person name="Chen Z."/>
        </authorList>
    </citation>
    <scope>NUCLEOTIDE SEQUENCE [LARGE SCALE GENOMIC DNA]</scope>
    <source>
        <strain evidence="1">As9502</strain>
        <tissue evidence="1">Leaf</tissue>
    </source>
</reference>
<proteinExistence type="predicted"/>
<dbReference type="AlphaFoldDB" id="A0A8T2CN21"/>
<gene>
    <name evidence="1" type="ORF">ISN44_As06g038640</name>
</gene>
<keyword evidence="2" id="KW-1185">Reference proteome</keyword>
<protein>
    <submittedName>
        <fullName evidence="1">Uncharacterized protein</fullName>
    </submittedName>
</protein>
<evidence type="ECO:0000313" key="1">
    <source>
        <dbReference type="EMBL" id="KAG7599692.1"/>
    </source>
</evidence>
<accession>A0A8T2CN21</accession>
<dbReference type="EMBL" id="JAEFBJ010000006">
    <property type="protein sequence ID" value="KAG7599692.1"/>
    <property type="molecule type" value="Genomic_DNA"/>
</dbReference>
<name>A0A8T2CN21_ARASU</name>
<organism evidence="1 2">
    <name type="scientific">Arabidopsis suecica</name>
    <name type="common">Swedish thale-cress</name>
    <name type="synonym">Cardaminopsis suecica</name>
    <dbReference type="NCBI Taxonomy" id="45249"/>
    <lineage>
        <taxon>Eukaryota</taxon>
        <taxon>Viridiplantae</taxon>
        <taxon>Streptophyta</taxon>
        <taxon>Embryophyta</taxon>
        <taxon>Tracheophyta</taxon>
        <taxon>Spermatophyta</taxon>
        <taxon>Magnoliopsida</taxon>
        <taxon>eudicotyledons</taxon>
        <taxon>Gunneridae</taxon>
        <taxon>Pentapetalae</taxon>
        <taxon>rosids</taxon>
        <taxon>malvids</taxon>
        <taxon>Brassicales</taxon>
        <taxon>Brassicaceae</taxon>
        <taxon>Camelineae</taxon>
        <taxon>Arabidopsis</taxon>
    </lineage>
</organism>
<feature type="non-terminal residue" evidence="1">
    <location>
        <position position="53"/>
    </location>
</feature>